<evidence type="ECO:0000313" key="5">
    <source>
        <dbReference type="Proteomes" id="UP000759131"/>
    </source>
</evidence>
<protein>
    <recommendedName>
        <fullName evidence="3">ADAM10 cysteine-rich domain-containing protein</fullName>
    </recommendedName>
</protein>
<dbReference type="EMBL" id="OC862045">
    <property type="protein sequence ID" value="CAD7629905.1"/>
    <property type="molecule type" value="Genomic_DNA"/>
</dbReference>
<dbReference type="GO" id="GO:0007219">
    <property type="term" value="P:Notch signaling pathway"/>
    <property type="evidence" value="ECO:0007669"/>
    <property type="project" value="TreeGrafter"/>
</dbReference>
<dbReference type="InterPro" id="IPR051489">
    <property type="entry name" value="ADAM_Metalloproteinase"/>
</dbReference>
<keyword evidence="2" id="KW-0472">Membrane</keyword>
<dbReference type="EMBL" id="CAJPIZ010007470">
    <property type="protein sequence ID" value="CAG2110335.1"/>
    <property type="molecule type" value="Genomic_DNA"/>
</dbReference>
<feature type="domain" description="ADAM10 cysteine-rich" evidence="3">
    <location>
        <begin position="83"/>
        <end position="137"/>
    </location>
</feature>
<feature type="transmembrane region" description="Helical" evidence="2">
    <location>
        <begin position="169"/>
        <end position="190"/>
    </location>
</feature>
<dbReference type="Proteomes" id="UP000759131">
    <property type="component" value="Unassembled WGS sequence"/>
</dbReference>
<organism evidence="4">
    <name type="scientific">Medioppia subpectinata</name>
    <dbReference type="NCBI Taxonomy" id="1979941"/>
    <lineage>
        <taxon>Eukaryota</taxon>
        <taxon>Metazoa</taxon>
        <taxon>Ecdysozoa</taxon>
        <taxon>Arthropoda</taxon>
        <taxon>Chelicerata</taxon>
        <taxon>Arachnida</taxon>
        <taxon>Acari</taxon>
        <taxon>Acariformes</taxon>
        <taxon>Sarcoptiformes</taxon>
        <taxon>Oribatida</taxon>
        <taxon>Brachypylina</taxon>
        <taxon>Oppioidea</taxon>
        <taxon>Oppiidae</taxon>
        <taxon>Medioppia</taxon>
    </lineage>
</organism>
<keyword evidence="2" id="KW-0812">Transmembrane</keyword>
<reference evidence="4" key="1">
    <citation type="submission" date="2020-11" db="EMBL/GenBank/DDBJ databases">
        <authorList>
            <person name="Tran Van P."/>
        </authorList>
    </citation>
    <scope>NUCLEOTIDE SEQUENCE</scope>
</reference>
<feature type="compositionally biased region" description="Pro residues" evidence="1">
    <location>
        <begin position="272"/>
        <end position="285"/>
    </location>
</feature>
<dbReference type="OrthoDB" id="2149267at2759"/>
<keyword evidence="2" id="KW-1133">Transmembrane helix</keyword>
<evidence type="ECO:0000259" key="3">
    <source>
        <dbReference type="Pfam" id="PF21299"/>
    </source>
</evidence>
<sequence length="364" mass="40025">MMVIVCTGTLWVFTKLTTIKIQQSSQSGQRAGRVHFPALLERIAISIIVITWSAGLSECTGSICMAYGLESCQCRRGPNDPITKSCELCCRLPSKDSTCKSSFEWNSVPYDVPDLNAKAGTPCDNYNGYCDAFQKCREVDPSGPLATLRRLLLSNESMASLKRWFNEQWFYVAILILLTILIVAILVKVFGKRTIDLSKSDLADVDMMLEAAKQKRSVAANASTASAITANTSSPSLSSINGLSRSALHVQNHGNQFKTSLAFHQQHEHIHPAPPMPPPPPPPAPLSHHHHPSHPSHPNHPNHHTPQHPYYSGGTSGVGLHPQTQHIYADHHYMSRSNSSLSHMNSIEYNNSCSQNAFTGNGWV</sequence>
<evidence type="ECO:0000256" key="1">
    <source>
        <dbReference type="SAM" id="MobiDB-lite"/>
    </source>
</evidence>
<feature type="region of interest" description="Disordered" evidence="1">
    <location>
        <begin position="265"/>
        <end position="322"/>
    </location>
</feature>
<accession>A0A7R9KUX0</accession>
<dbReference type="InterPro" id="IPR049038">
    <property type="entry name" value="ADAM10_Cys-rich"/>
</dbReference>
<dbReference type="AlphaFoldDB" id="A0A7R9KUX0"/>
<evidence type="ECO:0000313" key="4">
    <source>
        <dbReference type="EMBL" id="CAD7629905.1"/>
    </source>
</evidence>
<dbReference type="PANTHER" id="PTHR45702">
    <property type="entry name" value="ADAM10/ADAM17 METALLOPEPTIDASE FAMILY MEMBER"/>
    <property type="match status" value="1"/>
</dbReference>
<dbReference type="Pfam" id="PF21299">
    <property type="entry name" value="ADAM10_Cys-rich"/>
    <property type="match status" value="1"/>
</dbReference>
<evidence type="ECO:0000256" key="2">
    <source>
        <dbReference type="SAM" id="Phobius"/>
    </source>
</evidence>
<dbReference type="GO" id="GO:0004222">
    <property type="term" value="F:metalloendopeptidase activity"/>
    <property type="evidence" value="ECO:0007669"/>
    <property type="project" value="TreeGrafter"/>
</dbReference>
<name>A0A7R9KUX0_9ACAR</name>
<dbReference type="GO" id="GO:0005886">
    <property type="term" value="C:plasma membrane"/>
    <property type="evidence" value="ECO:0007669"/>
    <property type="project" value="TreeGrafter"/>
</dbReference>
<dbReference type="PANTHER" id="PTHR45702:SF3">
    <property type="entry name" value="KUZBANIAN-LIKE, ISOFORM A"/>
    <property type="match status" value="1"/>
</dbReference>
<proteinExistence type="predicted"/>
<dbReference type="GO" id="GO:0006509">
    <property type="term" value="P:membrane protein ectodomain proteolysis"/>
    <property type="evidence" value="ECO:0007669"/>
    <property type="project" value="TreeGrafter"/>
</dbReference>
<keyword evidence="5" id="KW-1185">Reference proteome</keyword>
<gene>
    <name evidence="4" type="ORF">OSB1V03_LOCUS10319</name>
</gene>